<dbReference type="OrthoDB" id="327406at2759"/>
<keyword evidence="3" id="KW-1185">Reference proteome</keyword>
<dbReference type="SMART" id="SM00184">
    <property type="entry name" value="RING"/>
    <property type="match status" value="2"/>
</dbReference>
<protein>
    <recommendedName>
        <fullName evidence="1">RING-type domain-containing protein</fullName>
    </recommendedName>
</protein>
<name>A0A1R2AU27_9CILI</name>
<dbReference type="EMBL" id="MPUH01001397">
    <property type="protein sequence ID" value="OMJ68033.1"/>
    <property type="molecule type" value="Genomic_DNA"/>
</dbReference>
<reference evidence="2 3" key="1">
    <citation type="submission" date="2016-11" db="EMBL/GenBank/DDBJ databases">
        <title>The macronuclear genome of Stentor coeruleus: a giant cell with tiny introns.</title>
        <authorList>
            <person name="Slabodnick M."/>
            <person name="Ruby J.G."/>
            <person name="Reiff S.B."/>
            <person name="Swart E.C."/>
            <person name="Gosai S."/>
            <person name="Prabakaran S."/>
            <person name="Witkowska E."/>
            <person name="Larue G.E."/>
            <person name="Fisher S."/>
            <person name="Freeman R.M."/>
            <person name="Gunawardena J."/>
            <person name="Chu W."/>
            <person name="Stover N.A."/>
            <person name="Gregory B.D."/>
            <person name="Nowacki M."/>
            <person name="Derisi J."/>
            <person name="Roy S.W."/>
            <person name="Marshall W.F."/>
            <person name="Sood P."/>
        </authorList>
    </citation>
    <scope>NUCLEOTIDE SEQUENCE [LARGE SCALE GENOMIC DNA]</scope>
    <source>
        <strain evidence="2">WM001</strain>
    </source>
</reference>
<dbReference type="Proteomes" id="UP000187209">
    <property type="component" value="Unassembled WGS sequence"/>
</dbReference>
<evidence type="ECO:0000259" key="1">
    <source>
        <dbReference type="SMART" id="SM00184"/>
    </source>
</evidence>
<sequence>MNKSTLYTKVNNTKIQNADSSENLKSYENHKETTKTMFELEESIHQNLNKNHPTIVSQNNDKITPKVLLDKLRSEFPISPESYITPINTEEKITKLFNNNTRNPNANFNKSGLLNNKTTIIPATISSNLTIKRIPTEELSKTLSNIINHLIPFIDINKVFPSQSKILDEIVFSNYEHAHQISEYLKSYKCNNCKSESPKIQLSCKHSFCESCTNSFKIISSIENPNHPTLLCSICTKPITENEYNLLFLQNNEKILNFENDFLLEKLNTQGFLKCCICNKNKNKYYQTSCYHMCKDCVAENIRLKKFQCSICIKSFTNIENILYEIVLCDNCQIKGYYIGDYMKSINGGKCTLCSLCLNKSLNQGMCEKCGKKVSKIDKIKINDFLFIKCEVCGEDIFRGYVNFNSCCGLKVCMRCKGDYEGCMKCGF</sequence>
<organism evidence="2 3">
    <name type="scientific">Stentor coeruleus</name>
    <dbReference type="NCBI Taxonomy" id="5963"/>
    <lineage>
        <taxon>Eukaryota</taxon>
        <taxon>Sar</taxon>
        <taxon>Alveolata</taxon>
        <taxon>Ciliophora</taxon>
        <taxon>Postciliodesmatophora</taxon>
        <taxon>Heterotrichea</taxon>
        <taxon>Heterotrichida</taxon>
        <taxon>Stentoridae</taxon>
        <taxon>Stentor</taxon>
    </lineage>
</organism>
<proteinExistence type="predicted"/>
<accession>A0A1R2AU27</accession>
<feature type="domain" description="RING-type" evidence="1">
    <location>
        <begin position="190"/>
        <end position="235"/>
    </location>
</feature>
<evidence type="ECO:0000313" key="3">
    <source>
        <dbReference type="Proteomes" id="UP000187209"/>
    </source>
</evidence>
<dbReference type="InterPro" id="IPR001841">
    <property type="entry name" value="Znf_RING"/>
</dbReference>
<evidence type="ECO:0000313" key="2">
    <source>
        <dbReference type="EMBL" id="OMJ68033.1"/>
    </source>
</evidence>
<feature type="domain" description="RING-type" evidence="1">
    <location>
        <begin position="275"/>
        <end position="312"/>
    </location>
</feature>
<gene>
    <name evidence="2" type="ORF">SteCoe_34634</name>
</gene>
<comment type="caution">
    <text evidence="2">The sequence shown here is derived from an EMBL/GenBank/DDBJ whole genome shotgun (WGS) entry which is preliminary data.</text>
</comment>
<dbReference type="AlphaFoldDB" id="A0A1R2AU27"/>